<organism evidence="8 9">
    <name type="scientific">Lithospermum erythrorhizon</name>
    <name type="common">Purple gromwell</name>
    <name type="synonym">Lithospermum officinale var. erythrorhizon</name>
    <dbReference type="NCBI Taxonomy" id="34254"/>
    <lineage>
        <taxon>Eukaryota</taxon>
        <taxon>Viridiplantae</taxon>
        <taxon>Streptophyta</taxon>
        <taxon>Embryophyta</taxon>
        <taxon>Tracheophyta</taxon>
        <taxon>Spermatophyta</taxon>
        <taxon>Magnoliopsida</taxon>
        <taxon>eudicotyledons</taxon>
        <taxon>Gunneridae</taxon>
        <taxon>Pentapetalae</taxon>
        <taxon>asterids</taxon>
        <taxon>lamiids</taxon>
        <taxon>Boraginales</taxon>
        <taxon>Boraginaceae</taxon>
        <taxon>Boraginoideae</taxon>
        <taxon>Lithospermeae</taxon>
        <taxon>Lithospermum</taxon>
    </lineage>
</organism>
<comment type="caution">
    <text evidence="8">The sequence shown here is derived from an EMBL/GenBank/DDBJ whole genome shotgun (WGS) entry which is preliminary data.</text>
</comment>
<dbReference type="CDD" id="cd23837">
    <property type="entry name" value="UBCc_UBE2O"/>
    <property type="match status" value="1"/>
</dbReference>
<dbReference type="GO" id="GO:0016874">
    <property type="term" value="F:ligase activity"/>
    <property type="evidence" value="ECO:0007669"/>
    <property type="project" value="UniProtKB-KW"/>
</dbReference>
<evidence type="ECO:0000256" key="3">
    <source>
        <dbReference type="ARBA" id="ARBA00022741"/>
    </source>
</evidence>
<keyword evidence="9" id="KW-1185">Reference proteome</keyword>
<dbReference type="Pfam" id="PF00179">
    <property type="entry name" value="UQ_con"/>
    <property type="match status" value="1"/>
</dbReference>
<keyword evidence="2" id="KW-0808">Transferase</keyword>
<keyword evidence="5" id="KW-0067">ATP-binding</keyword>
<dbReference type="AlphaFoldDB" id="A0AAV3NGB7"/>
<dbReference type="Gene3D" id="3.10.110.10">
    <property type="entry name" value="Ubiquitin Conjugating Enzyme"/>
    <property type="match status" value="1"/>
</dbReference>
<dbReference type="PANTHER" id="PTHR46116:SF41">
    <property type="entry name" value="UBIQUITIN-CONJUGATING ENZYME E2 25-RELATED"/>
    <property type="match status" value="1"/>
</dbReference>
<dbReference type="Proteomes" id="UP001454036">
    <property type="component" value="Unassembled WGS sequence"/>
</dbReference>
<feature type="compositionally biased region" description="Polar residues" evidence="6">
    <location>
        <begin position="1"/>
        <end position="14"/>
    </location>
</feature>
<dbReference type="SUPFAM" id="SSF54495">
    <property type="entry name" value="UBC-like"/>
    <property type="match status" value="1"/>
</dbReference>
<keyword evidence="8" id="KW-0436">Ligase</keyword>
<reference evidence="8 9" key="1">
    <citation type="submission" date="2024-01" db="EMBL/GenBank/DDBJ databases">
        <title>The complete chloroplast genome sequence of Lithospermum erythrorhizon: insights into the phylogenetic relationship among Boraginaceae species and the maternal lineages of purple gromwells.</title>
        <authorList>
            <person name="Okada T."/>
            <person name="Watanabe K."/>
        </authorList>
    </citation>
    <scope>NUCLEOTIDE SEQUENCE [LARGE SCALE GENOMIC DNA]</scope>
</reference>
<evidence type="ECO:0000313" key="8">
    <source>
        <dbReference type="EMBL" id="GAA0138389.1"/>
    </source>
</evidence>
<evidence type="ECO:0000256" key="2">
    <source>
        <dbReference type="ARBA" id="ARBA00022679"/>
    </source>
</evidence>
<dbReference type="PANTHER" id="PTHR46116">
    <property type="entry name" value="(E3-INDEPENDENT) E2 UBIQUITIN-CONJUGATING ENZYME"/>
    <property type="match status" value="1"/>
</dbReference>
<dbReference type="EMBL" id="BAABME010000009">
    <property type="protein sequence ID" value="GAA0138389.1"/>
    <property type="molecule type" value="Genomic_DNA"/>
</dbReference>
<protein>
    <recommendedName>
        <fullName evidence="1">E2 ubiquitin-conjugating enzyme</fullName>
        <ecNumber evidence="1">2.3.2.23</ecNumber>
    </recommendedName>
</protein>
<evidence type="ECO:0000313" key="9">
    <source>
        <dbReference type="Proteomes" id="UP001454036"/>
    </source>
</evidence>
<accession>A0AAV3NGB7</accession>
<evidence type="ECO:0000256" key="5">
    <source>
        <dbReference type="ARBA" id="ARBA00022840"/>
    </source>
</evidence>
<evidence type="ECO:0000256" key="4">
    <source>
        <dbReference type="ARBA" id="ARBA00022786"/>
    </source>
</evidence>
<gene>
    <name evidence="8" type="ORF">LIER_00144</name>
</gene>
<keyword evidence="4" id="KW-0833">Ubl conjugation pathway</keyword>
<keyword evidence="3" id="KW-0547">Nucleotide-binding</keyword>
<dbReference type="FunFam" id="3.10.110.10:FF:000028">
    <property type="entry name" value="Probable ubiquitin-conjugating enzyme E2 23"/>
    <property type="match status" value="1"/>
</dbReference>
<dbReference type="GO" id="GO:0061631">
    <property type="term" value="F:ubiquitin conjugating enzyme activity"/>
    <property type="evidence" value="ECO:0007669"/>
    <property type="project" value="UniProtKB-EC"/>
</dbReference>
<feature type="region of interest" description="Disordered" evidence="6">
    <location>
        <begin position="1"/>
        <end position="23"/>
    </location>
</feature>
<feature type="domain" description="UBC core" evidence="7">
    <location>
        <begin position="418"/>
        <end position="578"/>
    </location>
</feature>
<evidence type="ECO:0000256" key="6">
    <source>
        <dbReference type="SAM" id="MobiDB-lite"/>
    </source>
</evidence>
<dbReference type="InterPro" id="IPR016135">
    <property type="entry name" value="UBQ-conjugating_enzyme/RWD"/>
</dbReference>
<dbReference type="InterPro" id="IPR000608">
    <property type="entry name" value="UBC"/>
</dbReference>
<evidence type="ECO:0000256" key="1">
    <source>
        <dbReference type="ARBA" id="ARBA00012486"/>
    </source>
</evidence>
<proteinExistence type="predicted"/>
<name>A0AAV3NGB7_LITER</name>
<evidence type="ECO:0000259" key="7">
    <source>
        <dbReference type="PROSITE" id="PS50127"/>
    </source>
</evidence>
<dbReference type="SMART" id="SM00212">
    <property type="entry name" value="UBCc"/>
    <property type="match status" value="1"/>
</dbReference>
<dbReference type="EC" id="2.3.2.23" evidence="1"/>
<dbReference type="GO" id="GO:0005524">
    <property type="term" value="F:ATP binding"/>
    <property type="evidence" value="ECO:0007669"/>
    <property type="project" value="UniProtKB-KW"/>
</dbReference>
<sequence length="702" mass="77568">MELATPSSRYSSQTSKKRVFPGGSSGCMEADVVEIPPPVDWRVKPKSLHKQEEVLIPEIIDVDMDDSVDIMVIDEKVVPSCKGKGPMDITDGTKEKFLTDGHSKVPPKGFDDFGSDFFYGDDQCYDDMIFDEDYAFLQSHFDNLDIPTGIEAPIPWLLSPNSNKVPVSGGSTSSSSNNMLEASGLHASFHSSCSSLASEVKKKKSIPSSAPSGPFSSKLCQTSSKWSPSESQQMKTNVSTHAFGIPKHVGPGDSWLWQKSPKSLRSHSSSRLNKKPHPVGAYSYGLYPPKDLTLGAPHTPTNLKQQASKYNLWTELPSSTFVYQNVGIGSGNTVGTGSSGLSGVAQFPPNKAVFNPWLKEALVETKGVTSTSSSKVIYGNPDEIIEKFRLFKKFDTVQDFCDHHYYKKDLSVGQQSRGWMKKIQDEWRILEKNLPDSIYVRVCESRMDLLRAVIVGAEGTPYHDGLYFFDVSFPGSYPNSPPQVYYHSGGLRINPNLYNNGKVCLSLLGTWSGSQKENWIPGLSTTLQVLVSIQGLILNAKPYFNEPGYAHMSGSVAGEQSSLQYNERTYILSMKTMVYSVKRPPKHFEDFVAGHFYSRARDVLLACRAYIEGAQVCCIVKGGVQDVDEGGKSCSQEFRHQLAKFVKTLVDAFKLVGVKDLDQFLSLVHKADSLMPPSPHPPLPLPPGSNAPPNFNYNQFYY</sequence>
<dbReference type="PROSITE" id="PS50127">
    <property type="entry name" value="UBC_2"/>
    <property type="match status" value="1"/>
</dbReference>